<dbReference type="STRING" id="1802061.A3A93_05845"/>
<dbReference type="InterPro" id="IPR042099">
    <property type="entry name" value="ANL_N_sf"/>
</dbReference>
<keyword evidence="1" id="KW-0472">Membrane</keyword>
<feature type="transmembrane region" description="Helical" evidence="1">
    <location>
        <begin position="149"/>
        <end position="172"/>
    </location>
</feature>
<accession>A0A1F7IVC0</accession>
<gene>
    <name evidence="2" type="ORF">A3A93_05845</name>
</gene>
<evidence type="ECO:0000313" key="3">
    <source>
        <dbReference type="Proteomes" id="UP000177141"/>
    </source>
</evidence>
<organism evidence="2 3">
    <name type="scientific">Candidatus Roizmanbacteria bacterium RIFCSPLOWO2_01_FULL_38_12</name>
    <dbReference type="NCBI Taxonomy" id="1802061"/>
    <lineage>
        <taxon>Bacteria</taxon>
        <taxon>Candidatus Roizmaniibacteriota</taxon>
    </lineage>
</organism>
<dbReference type="PANTHER" id="PTHR43845">
    <property type="entry name" value="BLR5969 PROTEIN"/>
    <property type="match status" value="1"/>
</dbReference>
<evidence type="ECO:0000256" key="1">
    <source>
        <dbReference type="SAM" id="Phobius"/>
    </source>
</evidence>
<keyword evidence="1" id="KW-0812">Transmembrane</keyword>
<protein>
    <recommendedName>
        <fullName evidence="4">AMP-dependent synthetase/ligase domain-containing protein</fullName>
    </recommendedName>
</protein>
<proteinExistence type="predicted"/>
<dbReference type="EMBL" id="MGAL01000034">
    <property type="protein sequence ID" value="OGK47283.1"/>
    <property type="molecule type" value="Genomic_DNA"/>
</dbReference>
<comment type="caution">
    <text evidence="2">The sequence shown here is derived from an EMBL/GenBank/DDBJ whole genome shotgun (WGS) entry which is preliminary data.</text>
</comment>
<dbReference type="Gene3D" id="3.40.50.12780">
    <property type="entry name" value="N-terminal domain of ligase-like"/>
    <property type="match status" value="1"/>
</dbReference>
<keyword evidence="1" id="KW-1133">Transmembrane helix</keyword>
<dbReference type="AlphaFoldDB" id="A0A1F7IVC0"/>
<dbReference type="SUPFAM" id="SSF56801">
    <property type="entry name" value="Acetyl-CoA synthetase-like"/>
    <property type="match status" value="1"/>
</dbReference>
<evidence type="ECO:0008006" key="4">
    <source>
        <dbReference type="Google" id="ProtNLM"/>
    </source>
</evidence>
<dbReference type="PANTHER" id="PTHR43845:SF1">
    <property type="entry name" value="BLR5969 PROTEIN"/>
    <property type="match status" value="1"/>
</dbReference>
<evidence type="ECO:0000313" key="2">
    <source>
        <dbReference type="EMBL" id="OGK47283.1"/>
    </source>
</evidence>
<sequence>MVSRAHAPQQLQEWFNNKDFYSQTLLKDGKKLNRQGNEKALQLFHSAAKRVPAYKDFLKKNKISSKSIQSIQDFKKLPFTDKKNYIDQYPLEKLVWDGKLDSSFVINASSGTTGKPYYWPCSHKEFIQGAVLHKMLYYTFFNIDKKRTLVIVCFGMGTWVAGIYTFLSTYLLSIEKKNISVITPGFNKDETIRILSLLAPKYEQIIIAGYPTYIKDVLEQCNSIQKIKGRVKFIFAGEGITETWRAYVHKLVQCNNYYKDSISVLGSADATFMGFETPISILIRKQAQKDLKFNKSLFNSERVPSLVCYFPSQCFFEHHNNELILTMDRSIPLIHYNIHDIGGVLSYNKMMKKAQGNKNFSNSLSSEKSITGSDLIKLPFVYLFGRDKFTATIYAANIYPENVKDVLSDKKIRRYTTGKFSLETKYNDKQNHYLLLNIELKESVKLDKKIQNMVEEVFVTKVSRINSEYHRVLEEYGNKVKPIVKLYKYGEPHFFPSGQLSKTS</sequence>
<dbReference type="Proteomes" id="UP000177141">
    <property type="component" value="Unassembled WGS sequence"/>
</dbReference>
<reference evidence="2 3" key="1">
    <citation type="journal article" date="2016" name="Nat. Commun.">
        <title>Thousands of microbial genomes shed light on interconnected biogeochemical processes in an aquifer system.</title>
        <authorList>
            <person name="Anantharaman K."/>
            <person name="Brown C.T."/>
            <person name="Hug L.A."/>
            <person name="Sharon I."/>
            <person name="Castelle C.J."/>
            <person name="Probst A.J."/>
            <person name="Thomas B.C."/>
            <person name="Singh A."/>
            <person name="Wilkins M.J."/>
            <person name="Karaoz U."/>
            <person name="Brodie E.L."/>
            <person name="Williams K.H."/>
            <person name="Hubbard S.S."/>
            <person name="Banfield J.F."/>
        </authorList>
    </citation>
    <scope>NUCLEOTIDE SEQUENCE [LARGE SCALE GENOMIC DNA]</scope>
</reference>
<name>A0A1F7IVC0_9BACT</name>